<evidence type="ECO:0000313" key="11">
    <source>
        <dbReference type="Proteomes" id="UP001166052"/>
    </source>
</evidence>
<evidence type="ECO:0000313" key="10">
    <source>
        <dbReference type="EMBL" id="MBN3291969.1"/>
    </source>
</evidence>
<feature type="region of interest" description="Disordered" evidence="6">
    <location>
        <begin position="478"/>
        <end position="535"/>
    </location>
</feature>
<feature type="region of interest" description="Disordered" evidence="6">
    <location>
        <begin position="188"/>
        <end position="240"/>
    </location>
</feature>
<accession>A0ABS2YYU7</accession>
<feature type="non-terminal residue" evidence="10">
    <location>
        <position position="1027"/>
    </location>
</feature>
<feature type="domain" description="ELM2" evidence="8">
    <location>
        <begin position="627"/>
        <end position="718"/>
    </location>
</feature>
<dbReference type="SMART" id="SM01189">
    <property type="entry name" value="ELM2"/>
    <property type="match status" value="1"/>
</dbReference>
<feature type="domain" description="SANT" evidence="9">
    <location>
        <begin position="733"/>
        <end position="784"/>
    </location>
</feature>
<dbReference type="InterPro" id="IPR013087">
    <property type="entry name" value="Znf_C2H2_type"/>
</dbReference>
<name>A0ABS2YYU7_POLSE</name>
<dbReference type="InterPro" id="IPR001005">
    <property type="entry name" value="SANT/Myb"/>
</dbReference>
<dbReference type="PROSITE" id="PS51156">
    <property type="entry name" value="ELM2"/>
    <property type="match status" value="1"/>
</dbReference>
<feature type="compositionally biased region" description="Pro residues" evidence="6">
    <location>
        <begin position="482"/>
        <end position="495"/>
    </location>
</feature>
<protein>
    <submittedName>
        <fullName evidence="10">TREF1 factor</fullName>
    </submittedName>
</protein>
<dbReference type="InterPro" id="IPR036236">
    <property type="entry name" value="Znf_C2H2_sf"/>
</dbReference>
<dbReference type="Pfam" id="PF01448">
    <property type="entry name" value="ELM2"/>
    <property type="match status" value="1"/>
</dbReference>
<keyword evidence="4" id="KW-0539">Nucleus</keyword>
<dbReference type="SMART" id="SM00355">
    <property type="entry name" value="ZnF_C2H2"/>
    <property type="match status" value="3"/>
</dbReference>
<dbReference type="Pfam" id="PF00249">
    <property type="entry name" value="Myb_DNA-binding"/>
    <property type="match status" value="1"/>
</dbReference>
<feature type="domain" description="C2H2-type" evidence="7">
    <location>
        <begin position="313"/>
        <end position="340"/>
    </location>
</feature>
<evidence type="ECO:0000256" key="6">
    <source>
        <dbReference type="SAM" id="MobiDB-lite"/>
    </source>
</evidence>
<proteinExistence type="predicted"/>
<dbReference type="Gene3D" id="3.30.160.60">
    <property type="entry name" value="Classic Zinc Finger"/>
    <property type="match status" value="1"/>
</dbReference>
<organism evidence="10 11">
    <name type="scientific">Polypterus senegalus</name>
    <name type="common">Senegal bichir</name>
    <dbReference type="NCBI Taxonomy" id="55291"/>
    <lineage>
        <taxon>Eukaryota</taxon>
        <taxon>Metazoa</taxon>
        <taxon>Chordata</taxon>
        <taxon>Craniata</taxon>
        <taxon>Vertebrata</taxon>
        <taxon>Euteleostomi</taxon>
        <taxon>Actinopterygii</taxon>
        <taxon>Polypteriformes</taxon>
        <taxon>Polypteridae</taxon>
        <taxon>Polypterus</taxon>
    </lineage>
</organism>
<dbReference type="Pfam" id="PF13912">
    <property type="entry name" value="zf-C2H2_6"/>
    <property type="match status" value="2"/>
</dbReference>
<gene>
    <name evidence="10" type="primary">Trerf1</name>
    <name evidence="10" type="ORF">GTO92_0011887</name>
</gene>
<keyword evidence="2" id="KW-0805">Transcription regulation</keyword>
<evidence type="ECO:0000256" key="2">
    <source>
        <dbReference type="ARBA" id="ARBA00023015"/>
    </source>
</evidence>
<feature type="region of interest" description="Disordered" evidence="6">
    <location>
        <begin position="369"/>
        <end position="389"/>
    </location>
</feature>
<keyword evidence="5" id="KW-0863">Zinc-finger</keyword>
<dbReference type="InterPro" id="IPR051066">
    <property type="entry name" value="Trans_reg/Corepressor"/>
</dbReference>
<dbReference type="SUPFAM" id="SSF57667">
    <property type="entry name" value="beta-beta-alpha zinc fingers"/>
    <property type="match status" value="1"/>
</dbReference>
<dbReference type="PROSITE" id="PS51293">
    <property type="entry name" value="SANT"/>
    <property type="match status" value="1"/>
</dbReference>
<evidence type="ECO:0000256" key="5">
    <source>
        <dbReference type="PROSITE-ProRule" id="PRU00042"/>
    </source>
</evidence>
<dbReference type="Gene3D" id="1.10.10.60">
    <property type="entry name" value="Homeodomain-like"/>
    <property type="match status" value="1"/>
</dbReference>
<keyword evidence="5" id="KW-0479">Metal-binding</keyword>
<dbReference type="EMBL" id="JAAWVN010014597">
    <property type="protein sequence ID" value="MBN3291969.1"/>
    <property type="molecule type" value="Genomic_DNA"/>
</dbReference>
<dbReference type="InterPro" id="IPR017884">
    <property type="entry name" value="SANT_dom"/>
</dbReference>
<feature type="compositionally biased region" description="Basic and acidic residues" evidence="6">
    <location>
        <begin position="369"/>
        <end position="379"/>
    </location>
</feature>
<keyword evidence="5" id="KW-0862">Zinc</keyword>
<evidence type="ECO:0000256" key="4">
    <source>
        <dbReference type="ARBA" id="ARBA00023242"/>
    </source>
</evidence>
<evidence type="ECO:0000259" key="8">
    <source>
        <dbReference type="PROSITE" id="PS51156"/>
    </source>
</evidence>
<keyword evidence="11" id="KW-1185">Reference proteome</keyword>
<keyword evidence="3" id="KW-0804">Transcription</keyword>
<dbReference type="Proteomes" id="UP001166052">
    <property type="component" value="Unassembled WGS sequence"/>
</dbReference>
<sequence length="1027" mass="112369">MGDQSLYKANHVVNCTESSYYQLPPTSVAAGAGGLNHSYGSTVMETPQASPVSSAFPHDTGKNYPELIETTKTGGSWPSAGNHLRNSLGNAGVMWAASGQGEALPAAEGAPYQYSCTQQAEGPAKLDPAVQKLDSFTQAGQAYGPQEQGHVGQHVQMSPAQSQYFYQEQPPQYCHVYQQSVHLQQAQQQAQQTPVQEELHSPTKHFQAESSCATVVSEVRDSSVNQKGTHPSMSAPSQTGQRALGEMLPTVQLVSIKSEIQEEQQPQQQQQPPAGTLWSQVMLNDMKPEATSPDDSTLASPTFLDRTEVKSKLVCAICFKEFKSLPALNGHMRSHGGMRASPSLKPLPDEIAPVPISFLHMLMPVSKSTVREEEERGTQEADSNASVGLPGPPTIYRVVFKLPAPSPRSLQVKSQMAQMSHSDCLKQEDGDKQLPKEVDAHLPIVMPVSVPVKLLPAAAMLRQPTDANQLAADHVDRSAQLPAPPGPPCQRPLGPPHGCSDAPRKLTKAEKPDKRGQHEKKKYKHRPEPLIIPPPSLTLSVGNATLFQSQLRSPRLLGEPPPYTPPPMLSPVRQGSGLFSSVIQHSQSTKAASPITPRVYLGRSSGADGLSVSVTPGLGEQLANIEPHINLGRQYQAEIPRLQSRSKMASDDHRASLVWTNRPEFESASGQQKVDNLVNMACSSVLPGGGTNSEYALHCLFETQGDFLATVEKLLMLKTTRQASHPLAGYHYAGSDQWTPLEKKMLKKALVIHNKDFFLVQKMVKTKTVSQCVEFYYTFKKRMHLGRKHRSRLMSAEEEEQLTNQNENTELDEVEEEKKSAQEEQQDTAMVDVSPDDRVTAPEEPAPVESAALANMSSFSFPCEMPNCGAVFTSRQALNGHGRIHGGTTQQVKLVLGSKMKVGSQSDYSSVKGSPAHSTTSGDTDPTLLFPCKECGKVFFKIKSRNAHMKTHKQQDDQEHKKVLHMPAMKLPSSLSQVSRHHVMLPLDHMGLVKRQGLDEEDEDPLLSSHLLLDDDHGGYLRDDDEL</sequence>
<dbReference type="PANTHER" id="PTHR16089">
    <property type="entry name" value="REST COREPRESSOR COREST PROTEIN-RELATED"/>
    <property type="match status" value="1"/>
</dbReference>
<dbReference type="PANTHER" id="PTHR16089:SF19">
    <property type="entry name" value="TRANSCRIPTIONAL-REGULATING FACTOR 1"/>
    <property type="match status" value="1"/>
</dbReference>
<comment type="caution">
    <text evidence="10">The sequence shown here is derived from an EMBL/GenBank/DDBJ whole genome shotgun (WGS) entry which is preliminary data.</text>
</comment>
<dbReference type="InterPro" id="IPR009057">
    <property type="entry name" value="Homeodomain-like_sf"/>
</dbReference>
<feature type="region of interest" description="Disordered" evidence="6">
    <location>
        <begin position="794"/>
        <end position="843"/>
    </location>
</feature>
<reference evidence="10" key="1">
    <citation type="journal article" date="2021" name="Cell">
        <title>Tracing the genetic footprints of vertebrate landing in non-teleost ray-finned fishes.</title>
        <authorList>
            <person name="Bi X."/>
            <person name="Wang K."/>
            <person name="Yang L."/>
            <person name="Pan H."/>
            <person name="Jiang H."/>
            <person name="Wei Q."/>
            <person name="Fang M."/>
            <person name="Yu H."/>
            <person name="Zhu C."/>
            <person name="Cai Y."/>
            <person name="He Y."/>
            <person name="Gan X."/>
            <person name="Zeng H."/>
            <person name="Yu D."/>
            <person name="Zhu Y."/>
            <person name="Jiang H."/>
            <person name="Qiu Q."/>
            <person name="Yang H."/>
            <person name="Zhang Y.E."/>
            <person name="Wang W."/>
            <person name="Zhu M."/>
            <person name="He S."/>
            <person name="Zhang G."/>
        </authorList>
    </citation>
    <scope>NUCLEOTIDE SEQUENCE</scope>
    <source>
        <strain evidence="10">Bchr_001</strain>
    </source>
</reference>
<dbReference type="SUPFAM" id="SSF46689">
    <property type="entry name" value="Homeodomain-like"/>
    <property type="match status" value="1"/>
</dbReference>
<evidence type="ECO:0000256" key="1">
    <source>
        <dbReference type="ARBA" id="ARBA00004123"/>
    </source>
</evidence>
<evidence type="ECO:0000259" key="9">
    <source>
        <dbReference type="PROSITE" id="PS51293"/>
    </source>
</evidence>
<feature type="region of interest" description="Disordered" evidence="6">
    <location>
        <begin position="904"/>
        <end position="924"/>
    </location>
</feature>
<evidence type="ECO:0000256" key="3">
    <source>
        <dbReference type="ARBA" id="ARBA00023163"/>
    </source>
</evidence>
<dbReference type="SMART" id="SM00717">
    <property type="entry name" value="SANT"/>
    <property type="match status" value="1"/>
</dbReference>
<feature type="compositionally biased region" description="Basic and acidic residues" evidence="6">
    <location>
        <begin position="502"/>
        <end position="516"/>
    </location>
</feature>
<feature type="domain" description="C2H2-type" evidence="7">
    <location>
        <begin position="861"/>
        <end position="890"/>
    </location>
</feature>
<feature type="compositionally biased region" description="Polar residues" evidence="6">
    <location>
        <begin position="222"/>
        <end position="240"/>
    </location>
</feature>
<dbReference type="PROSITE" id="PS50157">
    <property type="entry name" value="ZINC_FINGER_C2H2_2"/>
    <property type="match status" value="3"/>
</dbReference>
<dbReference type="PROSITE" id="PS00028">
    <property type="entry name" value="ZINC_FINGER_C2H2_1"/>
    <property type="match status" value="3"/>
</dbReference>
<feature type="non-terminal residue" evidence="10">
    <location>
        <position position="1"/>
    </location>
</feature>
<comment type="subcellular location">
    <subcellularLocation>
        <location evidence="1">Nucleus</location>
    </subcellularLocation>
</comment>
<dbReference type="InterPro" id="IPR000949">
    <property type="entry name" value="ELM2_dom"/>
</dbReference>
<feature type="domain" description="C2H2-type" evidence="7">
    <location>
        <begin position="930"/>
        <end position="957"/>
    </location>
</feature>
<evidence type="ECO:0000259" key="7">
    <source>
        <dbReference type="PROSITE" id="PS50157"/>
    </source>
</evidence>